<evidence type="ECO:0000256" key="1">
    <source>
        <dbReference type="ARBA" id="ARBA00009856"/>
    </source>
</evidence>
<name>A0A060SZ13_BLAAD</name>
<organism evidence="4">
    <name type="scientific">Blastobotrys adeninivorans</name>
    <name type="common">Yeast</name>
    <name type="synonym">Arxula adeninivorans</name>
    <dbReference type="NCBI Taxonomy" id="409370"/>
    <lineage>
        <taxon>Eukaryota</taxon>
        <taxon>Fungi</taxon>
        <taxon>Dikarya</taxon>
        <taxon>Ascomycota</taxon>
        <taxon>Saccharomycotina</taxon>
        <taxon>Dipodascomycetes</taxon>
        <taxon>Dipodascales</taxon>
        <taxon>Trichomonascaceae</taxon>
        <taxon>Blastobotrys</taxon>
    </lineage>
</organism>
<evidence type="ECO:0000256" key="2">
    <source>
        <dbReference type="SAM" id="MobiDB-lite"/>
    </source>
</evidence>
<dbReference type="Pfam" id="PF07985">
    <property type="entry name" value="SRR1"/>
    <property type="match status" value="1"/>
</dbReference>
<dbReference type="PANTHER" id="PTHR28626">
    <property type="entry name" value="SRR1-LIKE PROTEIN"/>
    <property type="match status" value="1"/>
</dbReference>
<feature type="region of interest" description="Disordered" evidence="2">
    <location>
        <begin position="223"/>
        <end position="242"/>
    </location>
</feature>
<dbReference type="EMBL" id="HG937691">
    <property type="protein sequence ID" value="CDP33729.1"/>
    <property type="molecule type" value="Genomic_DNA"/>
</dbReference>
<accession>A0A060SZ13</accession>
<dbReference type="GO" id="GO:0005737">
    <property type="term" value="C:cytoplasm"/>
    <property type="evidence" value="ECO:0007669"/>
    <property type="project" value="TreeGrafter"/>
</dbReference>
<dbReference type="PANTHER" id="PTHR28626:SF3">
    <property type="entry name" value="SRR1-LIKE PROTEIN"/>
    <property type="match status" value="1"/>
</dbReference>
<dbReference type="InterPro" id="IPR012942">
    <property type="entry name" value="SRR1-like"/>
</dbReference>
<feature type="domain" description="SRR1-like" evidence="3">
    <location>
        <begin position="50"/>
        <end position="217"/>
    </location>
</feature>
<comment type="similarity">
    <text evidence="1">Belongs to the SRR1 family.</text>
</comment>
<gene>
    <name evidence="4" type="ORF">GNLVRS02_ARAD1A16192g</name>
</gene>
<reference evidence="4" key="2">
    <citation type="submission" date="2014-06" db="EMBL/GenBank/DDBJ databases">
        <title>The complete genome of Blastobotrys (Arxula) adeninivorans LS3 - a yeast of biotechnological interest.</title>
        <authorList>
            <person name="Kunze G."/>
            <person name="Gaillardin C."/>
            <person name="Czernicka M."/>
            <person name="Durrens P."/>
            <person name="Martin T."/>
            <person name="Boer E."/>
            <person name="Gabaldon T."/>
            <person name="Cruz J."/>
            <person name="Talla E."/>
            <person name="Marck C."/>
            <person name="Goffeau A."/>
            <person name="Barbe V."/>
            <person name="Baret P."/>
            <person name="Baronian K."/>
            <person name="Beier S."/>
            <person name="Bleykasten C."/>
            <person name="Bode R."/>
            <person name="Casaregola S."/>
            <person name="Despons L."/>
            <person name="Fairhead C."/>
            <person name="Giersberg M."/>
            <person name="Gierski P."/>
            <person name="Hahnel U."/>
            <person name="Hartmann A."/>
            <person name="Jankowska D."/>
            <person name="Jubin C."/>
            <person name="Jung P."/>
            <person name="Lafontaine I."/>
            <person name="Leh-Louis V."/>
            <person name="Lemaire M."/>
            <person name="Marcet-Houben M."/>
            <person name="Mascher M."/>
            <person name="Morel G."/>
            <person name="Richard G.-F."/>
            <person name="Riechen J."/>
            <person name="Sacerdot C."/>
            <person name="Sarkar A."/>
            <person name="Savel G."/>
            <person name="Schacherer J."/>
            <person name="Sherman D."/>
            <person name="Straub M.-L."/>
            <person name="Stein N."/>
            <person name="Thierry A."/>
            <person name="Trautwein-Schult A."/>
            <person name="Westhof E."/>
            <person name="Worch S."/>
            <person name="Dujon B."/>
            <person name="Souciet J.-L."/>
            <person name="Wincker P."/>
            <person name="Scholz U."/>
            <person name="Neuveglise N."/>
        </authorList>
    </citation>
    <scope>NUCLEOTIDE SEQUENCE</scope>
    <source>
        <strain evidence="4">LS3</strain>
    </source>
</reference>
<dbReference type="InterPro" id="IPR040044">
    <property type="entry name" value="SRR1L"/>
</dbReference>
<evidence type="ECO:0000313" key="4">
    <source>
        <dbReference type="EMBL" id="CDP33729.1"/>
    </source>
</evidence>
<protein>
    <submittedName>
        <fullName evidence="4">ARAD1A16192p</fullName>
    </submittedName>
</protein>
<reference evidence="4" key="1">
    <citation type="submission" date="2014-02" db="EMBL/GenBank/DDBJ databases">
        <authorList>
            <person name="Genoscope - CEA"/>
        </authorList>
    </citation>
    <scope>NUCLEOTIDE SEQUENCE</scope>
    <source>
        <strain evidence="4">LS3</strain>
    </source>
</reference>
<sequence length="242" mass="27618">MDFCVVEKPKKRRNRKGKQSTIPRTVDDFLADFDSKKAILGRSKFYSLLEESLEEYKVQPDSIRCLAIGSPCDTSSTMPAMYQLALLMLLKEKLEIDSDKVTVYDPVFTDMDKEIFAKLGLSIDDSDDSKYPENCLLYMPHAPVSLIDSVLGNLEGRPWIIGNVISQYDTRISSEDLEQKYPHLKRALNDSWDTVTIPEKFIRNEHYFVAVNDTAMYRRGQGLQNNKTQHNEASTLSDESTA</sequence>
<proteinExistence type="inferred from homology"/>
<dbReference type="PhylomeDB" id="A0A060SZ13"/>
<dbReference type="AlphaFoldDB" id="A0A060SZ13"/>
<dbReference type="GO" id="GO:0005634">
    <property type="term" value="C:nucleus"/>
    <property type="evidence" value="ECO:0007669"/>
    <property type="project" value="TreeGrafter"/>
</dbReference>
<evidence type="ECO:0000259" key="3">
    <source>
        <dbReference type="Pfam" id="PF07985"/>
    </source>
</evidence>